<comment type="catalytic activity">
    <reaction evidence="10">
        <text>an acyl phosphate + sn-glycerol 3-phosphate = a 1-acyl-sn-glycero-3-phosphate + phosphate</text>
        <dbReference type="Rhea" id="RHEA:34075"/>
        <dbReference type="ChEBI" id="CHEBI:43474"/>
        <dbReference type="ChEBI" id="CHEBI:57597"/>
        <dbReference type="ChEBI" id="CHEBI:57970"/>
        <dbReference type="ChEBI" id="CHEBI:59918"/>
        <dbReference type="EC" id="2.3.1.275"/>
    </reaction>
</comment>
<dbReference type="SMART" id="SM01207">
    <property type="entry name" value="G3P_acyltransf"/>
    <property type="match status" value="1"/>
</dbReference>
<keyword evidence="8 10" id="KW-0594">Phospholipid biosynthesis</keyword>
<organism evidence="11 12">
    <name type="scientific">Planctobacterium marinum</name>
    <dbReference type="NCBI Taxonomy" id="1631968"/>
    <lineage>
        <taxon>Bacteria</taxon>
        <taxon>Pseudomonadati</taxon>
        <taxon>Pseudomonadota</taxon>
        <taxon>Gammaproteobacteria</taxon>
        <taxon>Alteromonadales</taxon>
        <taxon>Alteromonadaceae</taxon>
        <taxon>Planctobacterium</taxon>
    </lineage>
</organism>
<proteinExistence type="inferred from homology"/>
<dbReference type="PANTHER" id="PTHR30309:SF0">
    <property type="entry name" value="GLYCEROL-3-PHOSPHATE ACYLTRANSFERASE-RELATED"/>
    <property type="match status" value="1"/>
</dbReference>
<reference evidence="11" key="1">
    <citation type="submission" date="2023-01" db="EMBL/GenBank/DDBJ databases">
        <title>Complete genome sequence of Planctobacterium marinum strain Dej080120_11.</title>
        <authorList>
            <person name="Ueki S."/>
            <person name="Maruyama F."/>
        </authorList>
    </citation>
    <scope>NUCLEOTIDE SEQUENCE</scope>
    <source>
        <strain evidence="11">Dej080120_11</strain>
    </source>
</reference>
<evidence type="ECO:0000256" key="2">
    <source>
        <dbReference type="ARBA" id="ARBA00022516"/>
    </source>
</evidence>
<dbReference type="GO" id="GO:0005886">
    <property type="term" value="C:plasma membrane"/>
    <property type="evidence" value="ECO:0007669"/>
    <property type="project" value="UniProtKB-SubCell"/>
</dbReference>
<evidence type="ECO:0000256" key="7">
    <source>
        <dbReference type="ARBA" id="ARBA00023136"/>
    </source>
</evidence>
<dbReference type="GO" id="GO:0008654">
    <property type="term" value="P:phospholipid biosynthetic process"/>
    <property type="evidence" value="ECO:0007669"/>
    <property type="project" value="UniProtKB-UniRule"/>
</dbReference>
<dbReference type="KEGG" id="pmaw:MACH26_08040"/>
<name>A0AA48KPD2_9ALTE</name>
<dbReference type="EC" id="2.3.1.275" evidence="10"/>
<dbReference type="EMBL" id="AP027272">
    <property type="protein sequence ID" value="BDX05283.1"/>
    <property type="molecule type" value="Genomic_DNA"/>
</dbReference>
<dbReference type="Pfam" id="PF02660">
    <property type="entry name" value="G3P_acyltransf"/>
    <property type="match status" value="1"/>
</dbReference>
<keyword evidence="4 10" id="KW-0812">Transmembrane</keyword>
<keyword evidence="12" id="KW-1185">Reference proteome</keyword>
<evidence type="ECO:0000256" key="5">
    <source>
        <dbReference type="ARBA" id="ARBA00022989"/>
    </source>
</evidence>
<keyword evidence="1 10" id="KW-1003">Cell membrane</keyword>
<dbReference type="Proteomes" id="UP001333710">
    <property type="component" value="Chromosome"/>
</dbReference>
<evidence type="ECO:0000313" key="11">
    <source>
        <dbReference type="EMBL" id="BDX05283.1"/>
    </source>
</evidence>
<comment type="similarity">
    <text evidence="10">Belongs to the PlsY family.</text>
</comment>
<accession>A0AA48KPD2</accession>
<evidence type="ECO:0000256" key="8">
    <source>
        <dbReference type="ARBA" id="ARBA00023209"/>
    </source>
</evidence>
<evidence type="ECO:0000313" key="12">
    <source>
        <dbReference type="Proteomes" id="UP001333710"/>
    </source>
</evidence>
<keyword evidence="9 10" id="KW-1208">Phospholipid metabolism</keyword>
<dbReference type="HAMAP" id="MF_01043">
    <property type="entry name" value="PlsY"/>
    <property type="match status" value="1"/>
</dbReference>
<dbReference type="InterPro" id="IPR003811">
    <property type="entry name" value="G3P_acylTferase_PlsY"/>
</dbReference>
<dbReference type="NCBIfam" id="TIGR00023">
    <property type="entry name" value="glycerol-3-phosphate 1-O-acyltransferase PlsY"/>
    <property type="match status" value="1"/>
</dbReference>
<evidence type="ECO:0000256" key="3">
    <source>
        <dbReference type="ARBA" id="ARBA00022679"/>
    </source>
</evidence>
<gene>
    <name evidence="10 11" type="primary">plsY</name>
    <name evidence="11" type="ORF">MACH26_08040</name>
</gene>
<feature type="transmembrane region" description="Helical" evidence="10">
    <location>
        <begin position="106"/>
        <end position="130"/>
    </location>
</feature>
<evidence type="ECO:0000256" key="9">
    <source>
        <dbReference type="ARBA" id="ARBA00023264"/>
    </source>
</evidence>
<evidence type="ECO:0000256" key="4">
    <source>
        <dbReference type="ARBA" id="ARBA00022692"/>
    </source>
</evidence>
<feature type="transmembrane region" description="Helical" evidence="10">
    <location>
        <begin position="51"/>
        <end position="72"/>
    </location>
</feature>
<dbReference type="GO" id="GO:0043772">
    <property type="term" value="F:acyl-phosphate glycerol-3-phosphate acyltransferase activity"/>
    <property type="evidence" value="ECO:0007669"/>
    <property type="project" value="UniProtKB-UniRule"/>
</dbReference>
<keyword evidence="6 10" id="KW-0443">Lipid metabolism</keyword>
<keyword evidence="7 10" id="KW-0472">Membrane</keyword>
<keyword evidence="3 10" id="KW-0808">Transferase</keyword>
<comment type="pathway">
    <text evidence="10">Lipid metabolism; phospholipid metabolism.</text>
</comment>
<sequence>MLAVLLPVLAYYLGSVCSAILICRLWRLPDPRSVGSENPGTTNVYRLGGKWPALATFVFDMLKGMLPVLLAIYLQQPELVVALCAVFACLGHIFPLFFGFKGGKAVATAFGVILALEWIMGLALIIVWLAIMKKLRISSVAAIVTVCLAPILAFAISSPWFMSITLMSCTIVLRHLPNIRRLWDGNELGT</sequence>
<feature type="transmembrane region" description="Helical" evidence="10">
    <location>
        <begin position="79"/>
        <end position="100"/>
    </location>
</feature>
<feature type="transmembrane region" description="Helical" evidence="10">
    <location>
        <begin position="137"/>
        <end position="154"/>
    </location>
</feature>
<comment type="function">
    <text evidence="10">Catalyzes the transfer of an acyl group from acyl-phosphate (acyl-PO(4)) to glycerol-3-phosphate (G3P) to form lysophosphatidic acid (LPA). This enzyme utilizes acyl-phosphate as fatty acyl donor, but not acyl-CoA or acyl-ACP.</text>
</comment>
<protein>
    <recommendedName>
        <fullName evidence="10">Glycerol-3-phosphate acyltransferase</fullName>
    </recommendedName>
    <alternativeName>
        <fullName evidence="10">Acyl-PO4 G3P acyltransferase</fullName>
    </alternativeName>
    <alternativeName>
        <fullName evidence="10">Acyl-phosphate--glycerol-3-phosphate acyltransferase</fullName>
    </alternativeName>
    <alternativeName>
        <fullName evidence="10">G3P acyltransferase</fullName>
        <shortName evidence="10">GPAT</shortName>
        <ecNumber evidence="10">2.3.1.275</ecNumber>
    </alternativeName>
    <alternativeName>
        <fullName evidence="10">Lysophosphatidic acid synthase</fullName>
        <shortName evidence="10">LPA synthase</shortName>
    </alternativeName>
</protein>
<dbReference type="RefSeq" id="WP_338291251.1">
    <property type="nucleotide sequence ID" value="NZ_AP027272.1"/>
</dbReference>
<dbReference type="AlphaFoldDB" id="A0AA48KPD2"/>
<evidence type="ECO:0000256" key="1">
    <source>
        <dbReference type="ARBA" id="ARBA00022475"/>
    </source>
</evidence>
<dbReference type="PANTHER" id="PTHR30309">
    <property type="entry name" value="INNER MEMBRANE PROTEIN YGIH"/>
    <property type="match status" value="1"/>
</dbReference>
<evidence type="ECO:0000256" key="6">
    <source>
        <dbReference type="ARBA" id="ARBA00023098"/>
    </source>
</evidence>
<keyword evidence="2 10" id="KW-0444">Lipid biosynthesis</keyword>
<evidence type="ECO:0000256" key="10">
    <source>
        <dbReference type="HAMAP-Rule" id="MF_01043"/>
    </source>
</evidence>
<keyword evidence="5 10" id="KW-1133">Transmembrane helix</keyword>
<keyword evidence="11" id="KW-0012">Acyltransferase</keyword>
<comment type="subcellular location">
    <subcellularLocation>
        <location evidence="10">Cell membrane</location>
        <topology evidence="10">Multi-pass membrane protein</topology>
    </subcellularLocation>
</comment>
<comment type="subunit">
    <text evidence="10">Probably interacts with PlsX.</text>
</comment>